<evidence type="ECO:0000313" key="8">
    <source>
        <dbReference type="EMBL" id="BAL54816.1"/>
    </source>
</evidence>
<dbReference type="PROSITE" id="PS00893">
    <property type="entry name" value="NUDIX_BOX"/>
    <property type="match status" value="1"/>
</dbReference>
<evidence type="ECO:0000256" key="2">
    <source>
        <dbReference type="ARBA" id="ARBA00018911"/>
    </source>
</evidence>
<evidence type="ECO:0000256" key="1">
    <source>
        <dbReference type="ARBA" id="ARBA00005582"/>
    </source>
</evidence>
<dbReference type="PANTHER" id="PTHR21340">
    <property type="entry name" value="DIADENOSINE 5,5-P1,P4-TETRAPHOSPHATE PYROPHOSPHOHYDROLASE MUTT"/>
    <property type="match status" value="1"/>
</dbReference>
<evidence type="ECO:0000256" key="5">
    <source>
        <dbReference type="ARBA" id="ARBA00032644"/>
    </source>
</evidence>
<reference evidence="8" key="1">
    <citation type="journal article" date="2005" name="Environ. Microbiol.">
        <title>Genetic and functional properties of uncultivated thermophilic crenarchaeotes from a subsurface gold mine as revealed by analysis of genome fragments.</title>
        <authorList>
            <person name="Nunoura T."/>
            <person name="Hirayama H."/>
            <person name="Takami H."/>
            <person name="Oida H."/>
            <person name="Nishi S."/>
            <person name="Shimamura S."/>
            <person name="Suzuki Y."/>
            <person name="Inagaki F."/>
            <person name="Takai K."/>
            <person name="Nealson K.H."/>
            <person name="Horikoshi K."/>
        </authorList>
    </citation>
    <scope>NUCLEOTIDE SEQUENCE</scope>
</reference>
<dbReference type="GO" id="GO:0004081">
    <property type="term" value="F:bis(5'-nucleosyl)-tetraphosphatase (asymmetrical) activity"/>
    <property type="evidence" value="ECO:0007669"/>
    <property type="project" value="TreeGrafter"/>
</dbReference>
<dbReference type="InterPro" id="IPR020476">
    <property type="entry name" value="Nudix_hydrolase"/>
</dbReference>
<dbReference type="GO" id="GO:0006754">
    <property type="term" value="P:ATP biosynthetic process"/>
    <property type="evidence" value="ECO:0007669"/>
    <property type="project" value="TreeGrafter"/>
</dbReference>
<evidence type="ECO:0000259" key="7">
    <source>
        <dbReference type="PROSITE" id="PS51462"/>
    </source>
</evidence>
<evidence type="ECO:0000256" key="4">
    <source>
        <dbReference type="ARBA" id="ARBA00022801"/>
    </source>
</evidence>
<comment type="similarity">
    <text evidence="1 6">Belongs to the Nudix hydrolase family.</text>
</comment>
<organism evidence="8">
    <name type="scientific">uncultured Acetothermia bacterium</name>
    <dbReference type="NCBI Taxonomy" id="236499"/>
    <lineage>
        <taxon>Bacteria</taxon>
        <taxon>Candidatus Bipolaricaulota</taxon>
        <taxon>environmental samples</taxon>
    </lineage>
</organism>
<dbReference type="InterPro" id="IPR003565">
    <property type="entry name" value="Tetra_PHTase"/>
</dbReference>
<proteinExistence type="inferred from homology"/>
<keyword evidence="3" id="KW-0547">Nucleotide-binding</keyword>
<dbReference type="PRINTS" id="PR00502">
    <property type="entry name" value="NUDIXFAMILY"/>
</dbReference>
<keyword evidence="4 6" id="KW-0378">Hydrolase</keyword>
<gene>
    <name evidence="8" type="ORF">HGMM_F20D08C37</name>
</gene>
<dbReference type="Gene3D" id="3.90.79.10">
    <property type="entry name" value="Nucleoside Triphosphate Pyrophosphohydrolase"/>
    <property type="match status" value="1"/>
</dbReference>
<dbReference type="InterPro" id="IPR000086">
    <property type="entry name" value="NUDIX_hydrolase_dom"/>
</dbReference>
<dbReference type="InterPro" id="IPR020084">
    <property type="entry name" value="NUDIX_hydrolase_CS"/>
</dbReference>
<name>H5SF80_9BACT</name>
<dbReference type="PANTHER" id="PTHR21340:SF0">
    <property type="entry name" value="BIS(5'-NUCLEOSYL)-TETRAPHOSPHATASE [ASYMMETRICAL]"/>
    <property type="match status" value="1"/>
</dbReference>
<dbReference type="PROSITE" id="PS51462">
    <property type="entry name" value="NUDIX"/>
    <property type="match status" value="1"/>
</dbReference>
<dbReference type="CDD" id="cd03428">
    <property type="entry name" value="NUDIX_Ap4A_Nudt2"/>
    <property type="match status" value="1"/>
</dbReference>
<dbReference type="InterPro" id="IPR015797">
    <property type="entry name" value="NUDIX_hydrolase-like_dom_sf"/>
</dbReference>
<dbReference type="InterPro" id="IPR051325">
    <property type="entry name" value="Nudix_hydrolase_domain"/>
</dbReference>
<evidence type="ECO:0000256" key="3">
    <source>
        <dbReference type="ARBA" id="ARBA00022741"/>
    </source>
</evidence>
<dbReference type="SUPFAM" id="SSF55811">
    <property type="entry name" value="Nudix"/>
    <property type="match status" value="1"/>
</dbReference>
<dbReference type="Pfam" id="PF00293">
    <property type="entry name" value="NUDIX"/>
    <property type="match status" value="1"/>
</dbReference>
<evidence type="ECO:0000256" key="6">
    <source>
        <dbReference type="RuleBase" id="RU003476"/>
    </source>
</evidence>
<dbReference type="GO" id="GO:0000166">
    <property type="term" value="F:nucleotide binding"/>
    <property type="evidence" value="ECO:0007669"/>
    <property type="project" value="UniProtKB-KW"/>
</dbReference>
<feature type="domain" description="Nudix hydrolase" evidence="7">
    <location>
        <begin position="2"/>
        <end position="132"/>
    </location>
</feature>
<dbReference type="EMBL" id="AP011700">
    <property type="protein sequence ID" value="BAL54816.1"/>
    <property type="molecule type" value="Genomic_DNA"/>
</dbReference>
<sequence>METERSAGVIVFRDGPAGREYLLLRSASGGHWGFPKGRVEPGEDEREAALRELREEAGITVDILPGFREVIQYDFVRGSKNLHKEVVYFLGRARSFAITLSGEHLDYLWANYERTRQRLSYENAQELLDKAERFLNGPAGA</sequence>
<accession>H5SF80</accession>
<dbReference type="GO" id="GO:0006167">
    <property type="term" value="P:AMP biosynthetic process"/>
    <property type="evidence" value="ECO:0007669"/>
    <property type="project" value="TreeGrafter"/>
</dbReference>
<protein>
    <recommendedName>
        <fullName evidence="2">Bis(5'-nucleosyl)-tetraphosphatase [asymmetrical]</fullName>
    </recommendedName>
    <alternativeName>
        <fullName evidence="5">Diadenosine 5',5'''-P1,P4-tetraphosphate asymmetrical hydrolase</fullName>
    </alternativeName>
</protein>
<reference evidence="8" key="2">
    <citation type="journal article" date="2012" name="PLoS ONE">
        <title>A Deeply Branching Thermophilic Bacterium with an Ancient Acetyl-CoA Pathway Dominates a Subsurface Ecosystem.</title>
        <authorList>
            <person name="Takami H."/>
            <person name="Noguchi H."/>
            <person name="Takaki Y."/>
            <person name="Uchiyama I."/>
            <person name="Toyoda A."/>
            <person name="Nishi S."/>
            <person name="Chee G.-J."/>
            <person name="Arai W."/>
            <person name="Nunoura T."/>
            <person name="Itoh T."/>
            <person name="Hattori M."/>
            <person name="Takai K."/>
        </authorList>
    </citation>
    <scope>NUCLEOTIDE SEQUENCE</scope>
</reference>
<dbReference type="AlphaFoldDB" id="H5SF80"/>